<evidence type="ECO:0000256" key="5">
    <source>
        <dbReference type="SAM" id="Phobius"/>
    </source>
</evidence>
<evidence type="ECO:0000259" key="6">
    <source>
        <dbReference type="PROSITE" id="PS50850"/>
    </source>
</evidence>
<dbReference type="SUPFAM" id="SSF103473">
    <property type="entry name" value="MFS general substrate transporter"/>
    <property type="match status" value="1"/>
</dbReference>
<comment type="caution">
    <text evidence="7">The sequence shown here is derived from an EMBL/GenBank/DDBJ whole genome shotgun (WGS) entry which is preliminary data.</text>
</comment>
<reference evidence="7" key="1">
    <citation type="journal article" date="2021" name="Mol. Ecol. Resour.">
        <title>Phylogenomic analyses of the genus Drosophila reveals genomic signals of climate adaptation.</title>
        <authorList>
            <person name="Li F."/>
            <person name="Rane R.V."/>
            <person name="Luria V."/>
            <person name="Xiong Z."/>
            <person name="Chen J."/>
            <person name="Li Z."/>
            <person name="Catullo R.A."/>
            <person name="Griffin P.C."/>
            <person name="Schiffer M."/>
            <person name="Pearce S."/>
            <person name="Lee S.F."/>
            <person name="McElroy K."/>
            <person name="Stocker A."/>
            <person name="Shirriffs J."/>
            <person name="Cockerell F."/>
            <person name="Coppin C."/>
            <person name="Sgro C.M."/>
            <person name="Karger A."/>
            <person name="Cain J.W."/>
            <person name="Weber J.A."/>
            <person name="Santpere G."/>
            <person name="Kirschner M.W."/>
            <person name="Hoffmann A.A."/>
            <person name="Oakeshott J.G."/>
            <person name="Zhang G."/>
        </authorList>
    </citation>
    <scope>NUCLEOTIDE SEQUENCE</scope>
    <source>
        <strain evidence="7">BGI-SZ-2011g</strain>
    </source>
</reference>
<dbReference type="Proteomes" id="UP001200034">
    <property type="component" value="Unassembled WGS sequence"/>
</dbReference>
<sequence>MLEVDKMLVKCGDFSRIQWLMLLLFSLINLLSALHYYSQTIISFVPKYWCADGLDADFEPPPKSSCLPLGANVSSSAKCHSYNYQLFMGYQSFSSEMNWICDNAWQLTLGQSMFFVGSVVGTLLLGFLADILGRVPIMIVANLIAMLGNMLTIFSSNLTLFCTFRLIAGFATDSNFLMMYILGECSDFFLPLDCELNCFCLYTVMEYMRPSLRTIGLSICIGVFYCIGSMSAPWIAVLMGSWRGYLLVTSLPLSLVPLFYFIVPESVQWLVSKQQYERAARCLKRVAKINGRQVEEREYEQFIEECKQRQQTVQSAPNLLGLFKTPRLRRNTLILFFKSMVITLCYDAVSRNVQGLGISPFVMFSLSATTILPACLLLIALQDRIGRKAMASMSLLISGILISVTCIVLFAAISENNQTTTLLVTLSVVGRFGVTVAYNSGAQYATELIPTCVRGQGVAAVHVMGYAFTFFSAYILYTRTIFSPLPEIILGVLSLLGACLCLLLPETLHRTLPASLEDGENFGKNEHWYTFSFMEKRTQSVAKLAPVDAKSQANSIDSSMYM</sequence>
<evidence type="ECO:0000313" key="7">
    <source>
        <dbReference type="EMBL" id="KAH8360131.1"/>
    </source>
</evidence>
<evidence type="ECO:0000256" key="3">
    <source>
        <dbReference type="ARBA" id="ARBA00022989"/>
    </source>
</evidence>
<keyword evidence="2 5" id="KW-0812">Transmembrane</keyword>
<dbReference type="InterPro" id="IPR005828">
    <property type="entry name" value="MFS_sugar_transport-like"/>
</dbReference>
<dbReference type="InterPro" id="IPR036259">
    <property type="entry name" value="MFS_trans_sf"/>
</dbReference>
<dbReference type="Gene3D" id="1.20.1250.20">
    <property type="entry name" value="MFS general substrate transporter like domains"/>
    <property type="match status" value="1"/>
</dbReference>
<feature type="domain" description="Major facilitator superfamily (MFS) profile" evidence="6">
    <location>
        <begin position="24"/>
        <end position="509"/>
    </location>
</feature>
<feature type="transmembrane region" description="Helical" evidence="5">
    <location>
        <begin position="393"/>
        <end position="413"/>
    </location>
</feature>
<dbReference type="GO" id="GO:0016020">
    <property type="term" value="C:membrane"/>
    <property type="evidence" value="ECO:0007669"/>
    <property type="project" value="UniProtKB-SubCell"/>
</dbReference>
<gene>
    <name evidence="7" type="ORF">KR093_010956</name>
</gene>
<feature type="transmembrane region" description="Helical" evidence="5">
    <location>
        <begin position="488"/>
        <end position="505"/>
    </location>
</feature>
<evidence type="ECO:0000256" key="4">
    <source>
        <dbReference type="ARBA" id="ARBA00023136"/>
    </source>
</evidence>
<protein>
    <recommendedName>
        <fullName evidence="6">Major facilitator superfamily (MFS) profile domain-containing protein</fullName>
    </recommendedName>
</protein>
<evidence type="ECO:0000256" key="1">
    <source>
        <dbReference type="ARBA" id="ARBA00004141"/>
    </source>
</evidence>
<organism evidence="7 8">
    <name type="scientific">Drosophila rubida</name>
    <dbReference type="NCBI Taxonomy" id="30044"/>
    <lineage>
        <taxon>Eukaryota</taxon>
        <taxon>Metazoa</taxon>
        <taxon>Ecdysozoa</taxon>
        <taxon>Arthropoda</taxon>
        <taxon>Hexapoda</taxon>
        <taxon>Insecta</taxon>
        <taxon>Pterygota</taxon>
        <taxon>Neoptera</taxon>
        <taxon>Endopterygota</taxon>
        <taxon>Diptera</taxon>
        <taxon>Brachycera</taxon>
        <taxon>Muscomorpha</taxon>
        <taxon>Ephydroidea</taxon>
        <taxon>Drosophilidae</taxon>
        <taxon>Drosophila</taxon>
    </lineage>
</organism>
<feature type="transmembrane region" description="Helical" evidence="5">
    <location>
        <begin position="217"/>
        <end position="236"/>
    </location>
</feature>
<feature type="transmembrane region" description="Helical" evidence="5">
    <location>
        <begin position="458"/>
        <end position="476"/>
    </location>
</feature>
<feature type="transmembrane region" description="Helical" evidence="5">
    <location>
        <begin position="332"/>
        <end position="349"/>
    </location>
</feature>
<feature type="transmembrane region" description="Helical" evidence="5">
    <location>
        <begin position="361"/>
        <end position="381"/>
    </location>
</feature>
<proteinExistence type="predicted"/>
<dbReference type="PROSITE" id="PS50850">
    <property type="entry name" value="MFS"/>
    <property type="match status" value="1"/>
</dbReference>
<feature type="transmembrane region" description="Helical" evidence="5">
    <location>
        <begin position="242"/>
        <end position="263"/>
    </location>
</feature>
<evidence type="ECO:0000313" key="8">
    <source>
        <dbReference type="Proteomes" id="UP001200034"/>
    </source>
</evidence>
<name>A0AAD4PIU1_9MUSC</name>
<dbReference type="GO" id="GO:0022857">
    <property type="term" value="F:transmembrane transporter activity"/>
    <property type="evidence" value="ECO:0007669"/>
    <property type="project" value="InterPro"/>
</dbReference>
<dbReference type="InterPro" id="IPR020846">
    <property type="entry name" value="MFS_dom"/>
</dbReference>
<dbReference type="EMBL" id="JAJJHW010003409">
    <property type="protein sequence ID" value="KAH8360131.1"/>
    <property type="molecule type" value="Genomic_DNA"/>
</dbReference>
<keyword evidence="4 5" id="KW-0472">Membrane</keyword>
<keyword evidence="8" id="KW-1185">Reference proteome</keyword>
<dbReference type="PANTHER" id="PTHR24064">
    <property type="entry name" value="SOLUTE CARRIER FAMILY 22 MEMBER"/>
    <property type="match status" value="1"/>
</dbReference>
<evidence type="ECO:0000256" key="2">
    <source>
        <dbReference type="ARBA" id="ARBA00022692"/>
    </source>
</evidence>
<feature type="transmembrane region" description="Helical" evidence="5">
    <location>
        <begin position="20"/>
        <end position="38"/>
    </location>
</feature>
<dbReference type="Pfam" id="PF00083">
    <property type="entry name" value="Sugar_tr"/>
    <property type="match status" value="2"/>
</dbReference>
<comment type="subcellular location">
    <subcellularLocation>
        <location evidence="1">Membrane</location>
        <topology evidence="1">Multi-pass membrane protein</topology>
    </subcellularLocation>
</comment>
<feature type="transmembrane region" description="Helical" evidence="5">
    <location>
        <begin position="113"/>
        <end position="132"/>
    </location>
</feature>
<accession>A0AAD4PIU1</accession>
<dbReference type="AlphaFoldDB" id="A0AAD4PIU1"/>
<feature type="transmembrane region" description="Helical" evidence="5">
    <location>
        <begin position="419"/>
        <end position="438"/>
    </location>
</feature>
<feature type="transmembrane region" description="Helical" evidence="5">
    <location>
        <begin position="144"/>
        <end position="168"/>
    </location>
</feature>
<keyword evidence="3 5" id="KW-1133">Transmembrane helix</keyword>